<dbReference type="SUPFAM" id="SSF52317">
    <property type="entry name" value="Class I glutamine amidotransferase-like"/>
    <property type="match status" value="1"/>
</dbReference>
<keyword evidence="3" id="KW-0804">Transcription</keyword>
<evidence type="ECO:0000259" key="4">
    <source>
        <dbReference type="PROSITE" id="PS01124"/>
    </source>
</evidence>
<sequence length="342" mass="37488">MGRADTVIKPLGGFGLRSGDTPVRRTFEIYVHRGFSELEFAAVTNTLAMANAVLSRDAFDWRVVSDTPGIVSGNTAMLVRAKPAVHDHMYADIMVVLGGPRAARSDWPRRARAMQRLAAPVVLLSDAATAFIRMTKSPAGKVTTHWRDIPVLHEEGHHPGLTDRLCENSDGILTAAGTGATVELIIGLIAPFLEAAQLAEIGNQLLLPTIRKTDAEQPCGAAGNEALFDERISDAIRLMEVNLSEPLSMSEVTEMVGISTRHMERVFREVFDETPARFYKRLRVKQARVMIETTLMPLMDVALATGFGSRSTMAKAVSDEYGLTPSRMRTRKKIDLLKFDAG</sequence>
<accession>A0ABY6D854</accession>
<dbReference type="PROSITE" id="PS01124">
    <property type="entry name" value="HTH_ARAC_FAMILY_2"/>
    <property type="match status" value="1"/>
</dbReference>
<reference evidence="5" key="1">
    <citation type="submission" date="2022-10" db="EMBL/GenBank/DDBJ databases">
        <title>Roseovarius pelagicus sp. nov., isolated from Arctic seawater.</title>
        <authorList>
            <person name="Hong Y.W."/>
            <person name="Hwang C.Y."/>
        </authorList>
    </citation>
    <scope>NUCLEOTIDE SEQUENCE</scope>
    <source>
        <strain evidence="5">HL-MP18</strain>
    </source>
</reference>
<dbReference type="Proteomes" id="UP001064087">
    <property type="component" value="Chromosome"/>
</dbReference>
<dbReference type="RefSeq" id="WP_263047280.1">
    <property type="nucleotide sequence ID" value="NZ_CP106738.1"/>
</dbReference>
<dbReference type="InterPro" id="IPR050204">
    <property type="entry name" value="AraC_XylS_family_regulators"/>
</dbReference>
<feature type="domain" description="HTH araC/xylS-type" evidence="4">
    <location>
        <begin position="233"/>
        <end position="331"/>
    </location>
</feature>
<name>A0ABY6D854_9RHOB</name>
<gene>
    <name evidence="5" type="ORF">N7U68_14555</name>
</gene>
<dbReference type="InterPro" id="IPR018060">
    <property type="entry name" value="HTH_AraC"/>
</dbReference>
<dbReference type="InterPro" id="IPR009057">
    <property type="entry name" value="Homeodomain-like_sf"/>
</dbReference>
<dbReference type="EMBL" id="CP106738">
    <property type="protein sequence ID" value="UXX82312.1"/>
    <property type="molecule type" value="Genomic_DNA"/>
</dbReference>
<evidence type="ECO:0000313" key="5">
    <source>
        <dbReference type="EMBL" id="UXX82312.1"/>
    </source>
</evidence>
<dbReference type="Gene3D" id="1.10.10.60">
    <property type="entry name" value="Homeodomain-like"/>
    <property type="match status" value="1"/>
</dbReference>
<dbReference type="SUPFAM" id="SSF46689">
    <property type="entry name" value="Homeodomain-like"/>
    <property type="match status" value="2"/>
</dbReference>
<dbReference type="InterPro" id="IPR029062">
    <property type="entry name" value="Class_I_gatase-like"/>
</dbReference>
<evidence type="ECO:0000313" key="6">
    <source>
        <dbReference type="Proteomes" id="UP001064087"/>
    </source>
</evidence>
<evidence type="ECO:0000256" key="3">
    <source>
        <dbReference type="ARBA" id="ARBA00023163"/>
    </source>
</evidence>
<evidence type="ECO:0000256" key="1">
    <source>
        <dbReference type="ARBA" id="ARBA00023015"/>
    </source>
</evidence>
<keyword evidence="2" id="KW-0238">DNA-binding</keyword>
<dbReference type="SMART" id="SM00342">
    <property type="entry name" value="HTH_ARAC"/>
    <property type="match status" value="1"/>
</dbReference>
<organism evidence="5 6">
    <name type="scientific">Roseovarius pelagicus</name>
    <dbReference type="NCBI Taxonomy" id="2980108"/>
    <lineage>
        <taxon>Bacteria</taxon>
        <taxon>Pseudomonadati</taxon>
        <taxon>Pseudomonadota</taxon>
        <taxon>Alphaproteobacteria</taxon>
        <taxon>Rhodobacterales</taxon>
        <taxon>Roseobacteraceae</taxon>
        <taxon>Roseovarius</taxon>
    </lineage>
</organism>
<keyword evidence="1" id="KW-0805">Transcription regulation</keyword>
<evidence type="ECO:0000256" key="2">
    <source>
        <dbReference type="ARBA" id="ARBA00023125"/>
    </source>
</evidence>
<dbReference type="PANTHER" id="PTHR46796">
    <property type="entry name" value="HTH-TYPE TRANSCRIPTIONAL ACTIVATOR RHAS-RELATED"/>
    <property type="match status" value="1"/>
</dbReference>
<dbReference type="Gene3D" id="3.40.50.880">
    <property type="match status" value="1"/>
</dbReference>
<dbReference type="Pfam" id="PF12833">
    <property type="entry name" value="HTH_18"/>
    <property type="match status" value="1"/>
</dbReference>
<protein>
    <submittedName>
        <fullName evidence="5">Helix-turn-helix domain-containing protein</fullName>
    </submittedName>
</protein>
<proteinExistence type="predicted"/>
<keyword evidence="6" id="KW-1185">Reference proteome</keyword>